<gene>
    <name evidence="11" type="ORF">BWQ96_01347</name>
</gene>
<sequence>MPVSLHHVSYRPQIIRLGRLILSAILQALSVAGLVCGRVNPYSLSKHSSGCYLMEAVLSFTLPNFTPGRVMAAFLQPQPVPGLYRHSFRQHNLCRRRLVRFSSSRTLNLNVRMLSDTPGQQGQGGENAQSNQPNAYVTPEVAQQAMIDAIALAGDDVQRVAELCAIGFVEALTQCYKVSDAPAVFVVCGPGLTGLIGVYTAIKLKEKGYDPAVHFSHPSKYVDKSSIRKKYDIPVYEFVPTTLEFYFQVIVDALLGVGFDGGDIHAPYWQVFEMLISTRRPIASIDVPSGWDLTTGPRPIDRTAATFIKPELLVSLGAPKLCSKMFAGAFHFVAGLHLPQSYFEEKGISVPVFPGDSHTVLLSSSPFQFTENGEAYGKPGQFNATLYTKNPRRQWVDIDDDMDLWDELD</sequence>
<evidence type="ECO:0000313" key="12">
    <source>
        <dbReference type="Proteomes" id="UP000247409"/>
    </source>
</evidence>
<protein>
    <recommendedName>
        <fullName evidence="3">NAD(P)H-hydrate epimerase</fullName>
        <ecNumber evidence="3">5.1.99.6</ecNumber>
    </recommendedName>
</protein>
<keyword evidence="12" id="KW-1185">Reference proteome</keyword>
<evidence type="ECO:0000256" key="5">
    <source>
        <dbReference type="ARBA" id="ARBA00022741"/>
    </source>
</evidence>
<keyword evidence="8" id="KW-0520">NAD</keyword>
<dbReference type="InterPro" id="IPR036652">
    <property type="entry name" value="YjeF_N_dom_sf"/>
</dbReference>
<evidence type="ECO:0000256" key="8">
    <source>
        <dbReference type="ARBA" id="ARBA00023027"/>
    </source>
</evidence>
<keyword evidence="7" id="KW-0630">Potassium</keyword>
<dbReference type="Gene3D" id="3.40.50.10260">
    <property type="entry name" value="YjeF N-terminal domain"/>
    <property type="match status" value="1"/>
</dbReference>
<dbReference type="SUPFAM" id="SSF64153">
    <property type="entry name" value="YjeF N-terminal domain-like"/>
    <property type="match status" value="1"/>
</dbReference>
<dbReference type="STRING" id="448386.A0A2V3J2W7"/>
<proteinExistence type="predicted"/>
<keyword evidence="4" id="KW-0479">Metal-binding</keyword>
<dbReference type="EMBL" id="NBIV01000011">
    <property type="protein sequence ID" value="PXF48791.1"/>
    <property type="molecule type" value="Genomic_DNA"/>
</dbReference>
<keyword evidence="6" id="KW-0521">NADP</keyword>
<comment type="catalytic activity">
    <reaction evidence="2">
        <text>(6R)-NADPHX = (6S)-NADPHX</text>
        <dbReference type="Rhea" id="RHEA:32227"/>
        <dbReference type="ChEBI" id="CHEBI:64076"/>
        <dbReference type="ChEBI" id="CHEBI:64077"/>
        <dbReference type="EC" id="5.1.99.6"/>
    </reaction>
</comment>
<dbReference type="Pfam" id="PF03853">
    <property type="entry name" value="YjeF_N"/>
    <property type="match status" value="1"/>
</dbReference>
<evidence type="ECO:0000256" key="6">
    <source>
        <dbReference type="ARBA" id="ARBA00022857"/>
    </source>
</evidence>
<name>A0A2V3J2W7_9FLOR</name>
<dbReference type="PANTHER" id="PTHR13232">
    <property type="entry name" value="NAD(P)H-HYDRATE EPIMERASE"/>
    <property type="match status" value="1"/>
</dbReference>
<comment type="caution">
    <text evidence="11">The sequence shown here is derived from an EMBL/GenBank/DDBJ whole genome shotgun (WGS) entry which is preliminary data.</text>
</comment>
<evidence type="ECO:0000256" key="3">
    <source>
        <dbReference type="ARBA" id="ARBA00012228"/>
    </source>
</evidence>
<evidence type="ECO:0000256" key="2">
    <source>
        <dbReference type="ARBA" id="ARBA00000909"/>
    </source>
</evidence>
<dbReference type="PANTHER" id="PTHR13232:SF10">
    <property type="entry name" value="NAD(P)H-HYDRATE EPIMERASE"/>
    <property type="match status" value="1"/>
</dbReference>
<keyword evidence="5" id="KW-0547">Nucleotide-binding</keyword>
<dbReference type="OrthoDB" id="4328at2759"/>
<evidence type="ECO:0000256" key="1">
    <source>
        <dbReference type="ARBA" id="ARBA00000013"/>
    </source>
</evidence>
<feature type="domain" description="YjeF N-terminal" evidence="10">
    <location>
        <begin position="142"/>
        <end position="344"/>
    </location>
</feature>
<dbReference type="EC" id="5.1.99.6" evidence="3"/>
<dbReference type="Proteomes" id="UP000247409">
    <property type="component" value="Unassembled WGS sequence"/>
</dbReference>
<evidence type="ECO:0000259" key="10">
    <source>
        <dbReference type="PROSITE" id="PS51385"/>
    </source>
</evidence>
<dbReference type="PROSITE" id="PS51385">
    <property type="entry name" value="YJEF_N"/>
    <property type="match status" value="1"/>
</dbReference>
<dbReference type="GO" id="GO:0000166">
    <property type="term" value="F:nucleotide binding"/>
    <property type="evidence" value="ECO:0007669"/>
    <property type="project" value="UniProtKB-KW"/>
</dbReference>
<keyword evidence="9" id="KW-0413">Isomerase</keyword>
<organism evidence="11 12">
    <name type="scientific">Gracilariopsis chorda</name>
    <dbReference type="NCBI Taxonomy" id="448386"/>
    <lineage>
        <taxon>Eukaryota</taxon>
        <taxon>Rhodophyta</taxon>
        <taxon>Florideophyceae</taxon>
        <taxon>Rhodymeniophycidae</taxon>
        <taxon>Gracilariales</taxon>
        <taxon>Gracilariaceae</taxon>
        <taxon>Gracilariopsis</taxon>
    </lineage>
</organism>
<dbReference type="AlphaFoldDB" id="A0A2V3J2W7"/>
<reference evidence="11 12" key="1">
    <citation type="journal article" date="2018" name="Mol. Biol. Evol.">
        <title>Analysis of the draft genome of the red seaweed Gracilariopsis chorda provides insights into genome size evolution in Rhodophyta.</title>
        <authorList>
            <person name="Lee J."/>
            <person name="Yang E.C."/>
            <person name="Graf L."/>
            <person name="Yang J.H."/>
            <person name="Qiu H."/>
            <person name="Zel Zion U."/>
            <person name="Chan C.X."/>
            <person name="Stephens T.G."/>
            <person name="Weber A.P.M."/>
            <person name="Boo G.H."/>
            <person name="Boo S.M."/>
            <person name="Kim K.M."/>
            <person name="Shin Y."/>
            <person name="Jung M."/>
            <person name="Lee S.J."/>
            <person name="Yim H.S."/>
            <person name="Lee J.H."/>
            <person name="Bhattacharya D."/>
            <person name="Yoon H.S."/>
        </authorList>
    </citation>
    <scope>NUCLEOTIDE SEQUENCE [LARGE SCALE GENOMIC DNA]</scope>
    <source>
        <strain evidence="11 12">SKKU-2015</strain>
        <tissue evidence="11">Whole body</tissue>
    </source>
</reference>
<dbReference type="GO" id="GO:0046872">
    <property type="term" value="F:metal ion binding"/>
    <property type="evidence" value="ECO:0007669"/>
    <property type="project" value="UniProtKB-KW"/>
</dbReference>
<evidence type="ECO:0000256" key="7">
    <source>
        <dbReference type="ARBA" id="ARBA00022958"/>
    </source>
</evidence>
<comment type="catalytic activity">
    <reaction evidence="1">
        <text>(6R)-NADHX = (6S)-NADHX</text>
        <dbReference type="Rhea" id="RHEA:32215"/>
        <dbReference type="ChEBI" id="CHEBI:64074"/>
        <dbReference type="ChEBI" id="CHEBI:64075"/>
        <dbReference type="EC" id="5.1.99.6"/>
    </reaction>
</comment>
<evidence type="ECO:0000313" key="11">
    <source>
        <dbReference type="EMBL" id="PXF48791.1"/>
    </source>
</evidence>
<dbReference type="InterPro" id="IPR004443">
    <property type="entry name" value="YjeF_N_dom"/>
</dbReference>
<dbReference type="GO" id="GO:0005739">
    <property type="term" value="C:mitochondrion"/>
    <property type="evidence" value="ECO:0007669"/>
    <property type="project" value="TreeGrafter"/>
</dbReference>
<evidence type="ECO:0000256" key="4">
    <source>
        <dbReference type="ARBA" id="ARBA00022723"/>
    </source>
</evidence>
<evidence type="ECO:0000256" key="9">
    <source>
        <dbReference type="ARBA" id="ARBA00023235"/>
    </source>
</evidence>
<accession>A0A2V3J2W7</accession>
<dbReference type="InterPro" id="IPR032976">
    <property type="entry name" value="YJEFN_prot_NAXE-like"/>
</dbReference>
<dbReference type="GO" id="GO:0052856">
    <property type="term" value="F:NAD(P)HX epimerase activity"/>
    <property type="evidence" value="ECO:0007669"/>
    <property type="project" value="UniProtKB-EC"/>
</dbReference>